<dbReference type="GO" id="GO:0005886">
    <property type="term" value="C:plasma membrane"/>
    <property type="evidence" value="ECO:0007669"/>
    <property type="project" value="UniProtKB-SubCell"/>
</dbReference>
<organism evidence="7 8">
    <name type="scientific">Rhodoglobus vestalii</name>
    <dbReference type="NCBI Taxonomy" id="193384"/>
    <lineage>
        <taxon>Bacteria</taxon>
        <taxon>Bacillati</taxon>
        <taxon>Actinomycetota</taxon>
        <taxon>Actinomycetes</taxon>
        <taxon>Micrococcales</taxon>
        <taxon>Microbacteriaceae</taxon>
        <taxon>Rhodoglobus</taxon>
    </lineage>
</organism>
<dbReference type="GO" id="GO:0015171">
    <property type="term" value="F:amino acid transmembrane transporter activity"/>
    <property type="evidence" value="ECO:0007669"/>
    <property type="project" value="TreeGrafter"/>
</dbReference>
<keyword evidence="8" id="KW-1185">Reference proteome</keyword>
<dbReference type="PANTHER" id="PTHR30086">
    <property type="entry name" value="ARGININE EXPORTER PROTEIN ARGO"/>
    <property type="match status" value="1"/>
</dbReference>
<name>A0A8H2K8N4_9MICO</name>
<gene>
    <name evidence="7" type="ORF">FB472_2563</name>
</gene>
<feature type="transmembrane region" description="Helical" evidence="6">
    <location>
        <begin position="70"/>
        <end position="89"/>
    </location>
</feature>
<evidence type="ECO:0000256" key="4">
    <source>
        <dbReference type="ARBA" id="ARBA00022989"/>
    </source>
</evidence>
<evidence type="ECO:0000313" key="8">
    <source>
        <dbReference type="Proteomes" id="UP000316560"/>
    </source>
</evidence>
<keyword evidence="4 6" id="KW-1133">Transmembrane helix</keyword>
<feature type="transmembrane region" description="Helical" evidence="6">
    <location>
        <begin position="110"/>
        <end position="128"/>
    </location>
</feature>
<sequence>MPAIVSVVLAGLGFGLSLIIAIGAQNAFVLRQGLRREHVTPVVLICMLSDIVLILAGIAGLGALIQQASWLLVVARVGGALFLLVYAFLSIRRATRPQALTTSAGGTGMTLAAALSTALALTWLNPHVYIDTVLLLGSIGGTYGDDRWWFALGACLGSVLWFAALGYGSRFLRPLFAKPTAWRVLDILIAVIMVLLAASLVMGLFE</sequence>
<proteinExistence type="predicted"/>
<keyword evidence="5 6" id="KW-0472">Membrane</keyword>
<dbReference type="RefSeq" id="WP_141991144.1">
    <property type="nucleotide sequence ID" value="NZ_VFRA01000001.1"/>
</dbReference>
<keyword evidence="2" id="KW-1003">Cell membrane</keyword>
<evidence type="ECO:0000256" key="5">
    <source>
        <dbReference type="ARBA" id="ARBA00023136"/>
    </source>
</evidence>
<feature type="transmembrane region" description="Helical" evidence="6">
    <location>
        <begin position="148"/>
        <end position="172"/>
    </location>
</feature>
<evidence type="ECO:0000256" key="3">
    <source>
        <dbReference type="ARBA" id="ARBA00022692"/>
    </source>
</evidence>
<feature type="transmembrane region" description="Helical" evidence="6">
    <location>
        <begin position="184"/>
        <end position="205"/>
    </location>
</feature>
<dbReference type="Proteomes" id="UP000316560">
    <property type="component" value="Unassembled WGS sequence"/>
</dbReference>
<comment type="caution">
    <text evidence="7">The sequence shown here is derived from an EMBL/GenBank/DDBJ whole genome shotgun (WGS) entry which is preliminary data.</text>
</comment>
<dbReference type="PANTHER" id="PTHR30086:SF20">
    <property type="entry name" value="ARGININE EXPORTER PROTEIN ARGO-RELATED"/>
    <property type="match status" value="1"/>
</dbReference>
<dbReference type="EMBL" id="VFRA01000001">
    <property type="protein sequence ID" value="TQO20907.1"/>
    <property type="molecule type" value="Genomic_DNA"/>
</dbReference>
<dbReference type="AlphaFoldDB" id="A0A8H2K8N4"/>
<evidence type="ECO:0000313" key="7">
    <source>
        <dbReference type="EMBL" id="TQO20907.1"/>
    </source>
</evidence>
<dbReference type="OrthoDB" id="5638726at2"/>
<feature type="transmembrane region" description="Helical" evidence="6">
    <location>
        <begin position="42"/>
        <end position="64"/>
    </location>
</feature>
<dbReference type="InterPro" id="IPR001123">
    <property type="entry name" value="LeuE-type"/>
</dbReference>
<comment type="subcellular location">
    <subcellularLocation>
        <location evidence="1">Cell membrane</location>
        <topology evidence="1">Multi-pass membrane protein</topology>
    </subcellularLocation>
</comment>
<keyword evidence="3 6" id="KW-0812">Transmembrane</keyword>
<evidence type="ECO:0000256" key="2">
    <source>
        <dbReference type="ARBA" id="ARBA00022475"/>
    </source>
</evidence>
<accession>A0A8H2K8N4</accession>
<evidence type="ECO:0000256" key="6">
    <source>
        <dbReference type="SAM" id="Phobius"/>
    </source>
</evidence>
<protein>
    <submittedName>
        <fullName evidence="7">L-lysine exporter family protein LysE/ArgO</fullName>
    </submittedName>
</protein>
<dbReference type="Pfam" id="PF01810">
    <property type="entry name" value="LysE"/>
    <property type="match status" value="1"/>
</dbReference>
<evidence type="ECO:0000256" key="1">
    <source>
        <dbReference type="ARBA" id="ARBA00004651"/>
    </source>
</evidence>
<reference evidence="7 8" key="1">
    <citation type="submission" date="2019-06" db="EMBL/GenBank/DDBJ databases">
        <title>Sequencing the genomes of 1000 actinobacteria strains.</title>
        <authorList>
            <person name="Klenk H.-P."/>
        </authorList>
    </citation>
    <scope>NUCLEOTIDE SEQUENCE [LARGE SCALE GENOMIC DNA]</scope>
    <source>
        <strain evidence="7 8">DSM 21947</strain>
    </source>
</reference>
<feature type="transmembrane region" description="Helical" evidence="6">
    <location>
        <begin position="6"/>
        <end position="30"/>
    </location>
</feature>